<dbReference type="Gene3D" id="4.10.60.10">
    <property type="entry name" value="Zinc finger, CCHC-type"/>
    <property type="match status" value="1"/>
</dbReference>
<dbReference type="AlphaFoldDB" id="E2A842"/>
<organism evidence="4">
    <name type="scientific">Camponotus floridanus</name>
    <name type="common">Florida carpenter ant</name>
    <dbReference type="NCBI Taxonomy" id="104421"/>
    <lineage>
        <taxon>Eukaryota</taxon>
        <taxon>Metazoa</taxon>
        <taxon>Ecdysozoa</taxon>
        <taxon>Arthropoda</taxon>
        <taxon>Hexapoda</taxon>
        <taxon>Insecta</taxon>
        <taxon>Pterygota</taxon>
        <taxon>Neoptera</taxon>
        <taxon>Endopterygota</taxon>
        <taxon>Hymenoptera</taxon>
        <taxon>Apocrita</taxon>
        <taxon>Aculeata</taxon>
        <taxon>Formicoidea</taxon>
        <taxon>Formicidae</taxon>
        <taxon>Formicinae</taxon>
        <taxon>Camponotus</taxon>
    </lineage>
</organism>
<evidence type="ECO:0000313" key="4">
    <source>
        <dbReference type="Proteomes" id="UP000000311"/>
    </source>
</evidence>
<sequence length="203" mass="22302">PKTAAVCIKGRTDDFSYAEALRKARTSISLSELEIGAPRIRKGVNGSTIIEISGPENSEKADRLVVKLQEVLEDAVVTRPIIKGELKLFGLEESITKEEIEFAVADIGECGMQEVTVTAIRPSRTGLNVAWLRCPLKSALAIAKRNKIPIGWTMAKVELLQARPMQCYKCWCTGHTVRSCKSNADYSKCCFRCGKAGHNARTC</sequence>
<dbReference type="EMBL" id="GL437489">
    <property type="protein sequence ID" value="EFN70397.1"/>
    <property type="molecule type" value="Genomic_DNA"/>
</dbReference>
<accession>E2A842</accession>
<dbReference type="GO" id="GO:0008270">
    <property type="term" value="F:zinc ion binding"/>
    <property type="evidence" value="ECO:0007669"/>
    <property type="project" value="UniProtKB-KW"/>
</dbReference>
<dbReference type="OMA" id="VADIGEC"/>
<keyword evidence="1" id="KW-0479">Metal-binding</keyword>
<dbReference type="PROSITE" id="PS50158">
    <property type="entry name" value="ZF_CCHC"/>
    <property type="match status" value="1"/>
</dbReference>
<keyword evidence="4" id="KW-1185">Reference proteome</keyword>
<dbReference type="InterPro" id="IPR036875">
    <property type="entry name" value="Znf_CCHC_sf"/>
</dbReference>
<gene>
    <name evidence="3" type="ORF">EAG_04919</name>
</gene>
<feature type="non-terminal residue" evidence="3">
    <location>
        <position position="1"/>
    </location>
</feature>
<feature type="non-terminal residue" evidence="3">
    <location>
        <position position="203"/>
    </location>
</feature>
<dbReference type="OrthoDB" id="7554769at2759"/>
<feature type="domain" description="CCHC-type" evidence="2">
    <location>
        <begin position="190"/>
        <end position="203"/>
    </location>
</feature>
<keyword evidence="1" id="KW-0862">Zinc</keyword>
<reference evidence="3 4" key="1">
    <citation type="journal article" date="2010" name="Science">
        <title>Genomic comparison of the ants Camponotus floridanus and Harpegnathos saltator.</title>
        <authorList>
            <person name="Bonasio R."/>
            <person name="Zhang G."/>
            <person name="Ye C."/>
            <person name="Mutti N.S."/>
            <person name="Fang X."/>
            <person name="Qin N."/>
            <person name="Donahue G."/>
            <person name="Yang P."/>
            <person name="Li Q."/>
            <person name="Li C."/>
            <person name="Zhang P."/>
            <person name="Huang Z."/>
            <person name="Berger S.L."/>
            <person name="Reinberg D."/>
            <person name="Wang J."/>
            <person name="Liebig J."/>
        </authorList>
    </citation>
    <scope>NUCLEOTIDE SEQUENCE [LARGE SCALE GENOMIC DNA]</scope>
    <source>
        <strain evidence="4">C129</strain>
    </source>
</reference>
<dbReference type="InterPro" id="IPR001878">
    <property type="entry name" value="Znf_CCHC"/>
</dbReference>
<evidence type="ECO:0000313" key="3">
    <source>
        <dbReference type="EMBL" id="EFN70397.1"/>
    </source>
</evidence>
<keyword evidence="1" id="KW-0863">Zinc-finger</keyword>
<evidence type="ECO:0000256" key="1">
    <source>
        <dbReference type="PROSITE-ProRule" id="PRU00047"/>
    </source>
</evidence>
<evidence type="ECO:0000259" key="2">
    <source>
        <dbReference type="PROSITE" id="PS50158"/>
    </source>
</evidence>
<protein>
    <recommendedName>
        <fullName evidence="2">CCHC-type domain-containing protein</fullName>
    </recommendedName>
</protein>
<dbReference type="InParanoid" id="E2A842"/>
<proteinExistence type="predicted"/>
<name>E2A842_CAMFO</name>
<dbReference type="GO" id="GO:0003676">
    <property type="term" value="F:nucleic acid binding"/>
    <property type="evidence" value="ECO:0007669"/>
    <property type="project" value="InterPro"/>
</dbReference>
<dbReference type="SUPFAM" id="SSF57756">
    <property type="entry name" value="Retrovirus zinc finger-like domains"/>
    <property type="match status" value="1"/>
</dbReference>
<dbReference type="Proteomes" id="UP000000311">
    <property type="component" value="Unassembled WGS sequence"/>
</dbReference>